<name>A0A8J4YM73_CHIOP</name>
<keyword evidence="10" id="KW-1185">Reference proteome</keyword>
<dbReference type="CDD" id="cd03426">
    <property type="entry name" value="NUDIX_CoAse_Nudt7"/>
    <property type="match status" value="1"/>
</dbReference>
<keyword evidence="7" id="KW-0812">Transmembrane</keyword>
<organism evidence="9 10">
    <name type="scientific">Chionoecetes opilio</name>
    <name type="common">Atlantic snow crab</name>
    <name type="synonym">Cancer opilio</name>
    <dbReference type="NCBI Taxonomy" id="41210"/>
    <lineage>
        <taxon>Eukaryota</taxon>
        <taxon>Metazoa</taxon>
        <taxon>Ecdysozoa</taxon>
        <taxon>Arthropoda</taxon>
        <taxon>Crustacea</taxon>
        <taxon>Multicrustacea</taxon>
        <taxon>Malacostraca</taxon>
        <taxon>Eumalacostraca</taxon>
        <taxon>Eucarida</taxon>
        <taxon>Decapoda</taxon>
        <taxon>Pleocyemata</taxon>
        <taxon>Brachyura</taxon>
        <taxon>Eubrachyura</taxon>
        <taxon>Majoidea</taxon>
        <taxon>Majidae</taxon>
        <taxon>Chionoecetes</taxon>
    </lineage>
</organism>
<evidence type="ECO:0000256" key="7">
    <source>
        <dbReference type="SAM" id="Phobius"/>
    </source>
</evidence>
<evidence type="ECO:0000256" key="5">
    <source>
        <dbReference type="ARBA" id="ARBA00022842"/>
    </source>
</evidence>
<dbReference type="PANTHER" id="PTHR12992">
    <property type="entry name" value="NUDIX HYDROLASE"/>
    <property type="match status" value="1"/>
</dbReference>
<keyword evidence="4" id="KW-0378">Hydrolase</keyword>
<evidence type="ECO:0000256" key="2">
    <source>
        <dbReference type="ARBA" id="ARBA00001946"/>
    </source>
</evidence>
<feature type="domain" description="Nudix hydrolase" evidence="8">
    <location>
        <begin position="39"/>
        <end position="175"/>
    </location>
</feature>
<keyword evidence="3" id="KW-0479">Metal-binding</keyword>
<evidence type="ECO:0000256" key="3">
    <source>
        <dbReference type="ARBA" id="ARBA00022723"/>
    </source>
</evidence>
<dbReference type="Gene3D" id="3.90.79.10">
    <property type="entry name" value="Nucleoside Triphosphate Pyrophosphohydrolase"/>
    <property type="match status" value="1"/>
</dbReference>
<dbReference type="Proteomes" id="UP000770661">
    <property type="component" value="Unassembled WGS sequence"/>
</dbReference>
<proteinExistence type="predicted"/>
<dbReference type="SUPFAM" id="SSF55811">
    <property type="entry name" value="Nudix"/>
    <property type="match status" value="1"/>
</dbReference>
<evidence type="ECO:0000313" key="9">
    <source>
        <dbReference type="EMBL" id="KAG0726311.1"/>
    </source>
</evidence>
<dbReference type="OrthoDB" id="10262892at2759"/>
<keyword evidence="5" id="KW-0460">Magnesium</keyword>
<comment type="caution">
    <text evidence="9">The sequence shown here is derived from an EMBL/GenBank/DDBJ whole genome shotgun (WGS) entry which is preliminary data.</text>
</comment>
<evidence type="ECO:0000256" key="1">
    <source>
        <dbReference type="ARBA" id="ARBA00001936"/>
    </source>
</evidence>
<dbReference type="InterPro" id="IPR045121">
    <property type="entry name" value="CoAse"/>
</dbReference>
<dbReference type="PROSITE" id="PS51462">
    <property type="entry name" value="NUDIX"/>
    <property type="match status" value="1"/>
</dbReference>
<evidence type="ECO:0000256" key="4">
    <source>
        <dbReference type="ARBA" id="ARBA00022801"/>
    </source>
</evidence>
<evidence type="ECO:0000313" key="10">
    <source>
        <dbReference type="Proteomes" id="UP000770661"/>
    </source>
</evidence>
<dbReference type="Pfam" id="PF00293">
    <property type="entry name" value="NUDIX"/>
    <property type="match status" value="1"/>
</dbReference>
<dbReference type="InterPro" id="IPR015797">
    <property type="entry name" value="NUDIX_hydrolase-like_dom_sf"/>
</dbReference>
<dbReference type="GO" id="GO:0046872">
    <property type="term" value="F:metal ion binding"/>
    <property type="evidence" value="ECO:0007669"/>
    <property type="project" value="UniProtKB-KW"/>
</dbReference>
<dbReference type="GO" id="GO:0010945">
    <property type="term" value="F:coenzyme A diphosphatase activity"/>
    <property type="evidence" value="ECO:0007669"/>
    <property type="project" value="InterPro"/>
</dbReference>
<comment type="cofactor">
    <cofactor evidence="1">
        <name>Mn(2+)</name>
        <dbReference type="ChEBI" id="CHEBI:29035"/>
    </cofactor>
</comment>
<keyword evidence="7" id="KW-1133">Transmembrane helix</keyword>
<comment type="cofactor">
    <cofactor evidence="2">
        <name>Mg(2+)</name>
        <dbReference type="ChEBI" id="CHEBI:18420"/>
    </cofactor>
</comment>
<dbReference type="PANTHER" id="PTHR12992:SF11">
    <property type="entry name" value="MITOCHONDRIAL COENZYME A DIPHOSPHATASE NUDT8"/>
    <property type="match status" value="1"/>
</dbReference>
<protein>
    <submittedName>
        <fullName evidence="9">Nucleoside diphosphate-linked moiety X motif 8</fullName>
    </submittedName>
</protein>
<gene>
    <name evidence="9" type="primary">NUDT8_1</name>
    <name evidence="9" type="ORF">GWK47_036909</name>
</gene>
<dbReference type="InterPro" id="IPR000086">
    <property type="entry name" value="NUDIX_hydrolase_dom"/>
</dbReference>
<evidence type="ECO:0000259" key="8">
    <source>
        <dbReference type="PROSITE" id="PS51462"/>
    </source>
</evidence>
<evidence type="ECO:0000256" key="6">
    <source>
        <dbReference type="ARBA" id="ARBA00023211"/>
    </source>
</evidence>
<reference evidence="9" key="1">
    <citation type="submission" date="2020-07" db="EMBL/GenBank/DDBJ databases">
        <title>The High-quality genome of the commercially important snow crab, Chionoecetes opilio.</title>
        <authorList>
            <person name="Jeong J.-H."/>
            <person name="Ryu S."/>
        </authorList>
    </citation>
    <scope>NUCLEOTIDE SEQUENCE</scope>
    <source>
        <strain evidence="9">MADBK_172401_WGS</strain>
        <tissue evidence="9">Digestive gland</tissue>
    </source>
</reference>
<sequence>MAMASLTWETVLSEENKASLRTRLAKAKIPRLMQQQGGSPAAAVLIPLCHVEGELSLLYTLRCLNMTAHAGEMCFPGGKADPGDRDVIHTALRETYEELGLDVEERVEVLGVLPSVPSRADGSQVVGVLAYVGHLNPDTLTLSPGEVEVVIAASLKNLCQPAFNRQTQFRSAKIPRGYTMPVFLGTEPRIWGFTAIFTHMALTALLPGLYTHKLRHLAPL</sequence>
<dbReference type="EMBL" id="JACEEZ010004642">
    <property type="protein sequence ID" value="KAG0726311.1"/>
    <property type="molecule type" value="Genomic_DNA"/>
</dbReference>
<keyword evidence="7" id="KW-0472">Membrane</keyword>
<feature type="transmembrane region" description="Helical" evidence="7">
    <location>
        <begin position="190"/>
        <end position="210"/>
    </location>
</feature>
<dbReference type="AlphaFoldDB" id="A0A8J4YM73"/>
<keyword evidence="6" id="KW-0464">Manganese</keyword>
<accession>A0A8J4YM73</accession>